<feature type="region of interest" description="Disordered" evidence="1">
    <location>
        <begin position="175"/>
        <end position="194"/>
    </location>
</feature>
<evidence type="ECO:0000313" key="3">
    <source>
        <dbReference type="EMBL" id="WPX73066.1"/>
    </source>
</evidence>
<sequence>MADNRLRYGIVRAIAGAAVLLICIVAVGNIEAAAADTGSICIKYSGQDQGDKEIPLAGAEFVLYQVGTMKDGEWVLTEEFEDSGVSLKDNTASGRRAQAEKLWSYAMEQRIPGTLKKTDESGMAVYDELREGFYMSAQTGQFVYRNQVVFISVPSLISIPAEIDGEVTYQVTIEPKSERKTPEPPKETPKSPEIVKTGDKSAFCVYGMLLFISAGVVVSLVIYKIRREAILRKRQS</sequence>
<feature type="compositionally biased region" description="Basic and acidic residues" evidence="1">
    <location>
        <begin position="175"/>
        <end position="190"/>
    </location>
</feature>
<dbReference type="Gene3D" id="2.60.40.10">
    <property type="entry name" value="Immunoglobulins"/>
    <property type="match status" value="1"/>
</dbReference>
<proteinExistence type="predicted"/>
<name>A0ABZ0UAZ7_9FIRM</name>
<keyword evidence="2" id="KW-0812">Transmembrane</keyword>
<dbReference type="EMBL" id="CP136422">
    <property type="protein sequence ID" value="WPX73066.1"/>
    <property type="molecule type" value="Genomic_DNA"/>
</dbReference>
<dbReference type="Proteomes" id="UP001325248">
    <property type="component" value="Chromosome"/>
</dbReference>
<gene>
    <name evidence="3" type="ORF">BLCOC_14070</name>
</gene>
<evidence type="ECO:0008006" key="5">
    <source>
        <dbReference type="Google" id="ProtNLM"/>
    </source>
</evidence>
<evidence type="ECO:0000256" key="1">
    <source>
        <dbReference type="SAM" id="MobiDB-lite"/>
    </source>
</evidence>
<keyword evidence="2" id="KW-0472">Membrane</keyword>
<feature type="transmembrane region" description="Helical" evidence="2">
    <location>
        <begin position="205"/>
        <end position="225"/>
    </location>
</feature>
<reference evidence="3" key="1">
    <citation type="submission" date="2023-10" db="EMBL/GenBank/DDBJ databases">
        <title>Genome sequence of Blautia coccoides DSM 935.</title>
        <authorList>
            <person name="Boeer T."/>
            <person name="Bengelsdorf F.R."/>
            <person name="Daniel R."/>
            <person name="Poehlein A."/>
        </authorList>
    </citation>
    <scope>NUCLEOTIDE SEQUENCE [LARGE SCALE GENOMIC DNA]</scope>
    <source>
        <strain evidence="3">DSM 935</strain>
    </source>
</reference>
<evidence type="ECO:0000313" key="4">
    <source>
        <dbReference type="Proteomes" id="UP001325248"/>
    </source>
</evidence>
<keyword evidence="2" id="KW-1133">Transmembrane helix</keyword>
<protein>
    <recommendedName>
        <fullName evidence="5">Gram-positive pilin subunit D1 N-terminal domain-containing protein</fullName>
    </recommendedName>
</protein>
<accession>A0ABZ0UAZ7</accession>
<organism evidence="3 4">
    <name type="scientific">Blautia producta</name>
    <dbReference type="NCBI Taxonomy" id="33035"/>
    <lineage>
        <taxon>Bacteria</taxon>
        <taxon>Bacillati</taxon>
        <taxon>Bacillota</taxon>
        <taxon>Clostridia</taxon>
        <taxon>Lachnospirales</taxon>
        <taxon>Lachnospiraceae</taxon>
        <taxon>Blautia</taxon>
    </lineage>
</organism>
<evidence type="ECO:0000256" key="2">
    <source>
        <dbReference type="SAM" id="Phobius"/>
    </source>
</evidence>
<keyword evidence="4" id="KW-1185">Reference proteome</keyword>
<dbReference type="InterPro" id="IPR013783">
    <property type="entry name" value="Ig-like_fold"/>
</dbReference>